<proteinExistence type="predicted"/>
<reference evidence="2" key="1">
    <citation type="submission" date="2023-10" db="EMBL/GenBank/DDBJ databases">
        <authorList>
            <person name="Domelevo Entfellner J.-B."/>
        </authorList>
    </citation>
    <scope>NUCLEOTIDE SEQUENCE</scope>
</reference>
<accession>A0AA86S207</accession>
<evidence type="ECO:0000313" key="3">
    <source>
        <dbReference type="Proteomes" id="UP001189624"/>
    </source>
</evidence>
<evidence type="ECO:0000313" key="2">
    <source>
        <dbReference type="EMBL" id="CAJ1938810.1"/>
    </source>
</evidence>
<keyword evidence="3" id="KW-1185">Reference proteome</keyword>
<organism evidence="2 3">
    <name type="scientific">Sphenostylis stenocarpa</name>
    <dbReference type="NCBI Taxonomy" id="92480"/>
    <lineage>
        <taxon>Eukaryota</taxon>
        <taxon>Viridiplantae</taxon>
        <taxon>Streptophyta</taxon>
        <taxon>Embryophyta</taxon>
        <taxon>Tracheophyta</taxon>
        <taxon>Spermatophyta</taxon>
        <taxon>Magnoliopsida</taxon>
        <taxon>eudicotyledons</taxon>
        <taxon>Gunneridae</taxon>
        <taxon>Pentapetalae</taxon>
        <taxon>rosids</taxon>
        <taxon>fabids</taxon>
        <taxon>Fabales</taxon>
        <taxon>Fabaceae</taxon>
        <taxon>Papilionoideae</taxon>
        <taxon>50 kb inversion clade</taxon>
        <taxon>NPAAA clade</taxon>
        <taxon>indigoferoid/millettioid clade</taxon>
        <taxon>Phaseoleae</taxon>
        <taxon>Sphenostylis</taxon>
    </lineage>
</organism>
<sequence length="227" mass="25630">MACASMLRSATLKEPILLRPFNFNFRNHITSRTKCNNLTTIRSRRFHYPKLPLSSSLNQTPSSNHPEDPTQDTVLKSISEVSKAEGRVGQTTNVVNGSTVVDESNNEWLTLDQKVNSYPTVRGFTAIGTGGEDFVQAMLVAVESVIQQPIPQVDLIRLQFSMKITRTEWPWDFDDFPCFSQKTYYVTWNKVGSLLLKLVKSISMPWLTLKNVSNEIGSHSNEIYGLV</sequence>
<gene>
    <name evidence="2" type="ORF">AYBTSS11_LOCUS8793</name>
</gene>
<dbReference type="EMBL" id="OY731400">
    <property type="protein sequence ID" value="CAJ1938810.1"/>
    <property type="molecule type" value="Genomic_DNA"/>
</dbReference>
<feature type="region of interest" description="Disordered" evidence="1">
    <location>
        <begin position="52"/>
        <end position="71"/>
    </location>
</feature>
<dbReference type="Gramene" id="rna-AYBTSS11_LOCUS8793">
    <property type="protein sequence ID" value="CAJ1938810.1"/>
    <property type="gene ID" value="gene-AYBTSS11_LOCUS8793"/>
</dbReference>
<dbReference type="PANTHER" id="PTHR34782:SF1">
    <property type="entry name" value="PHOSPHORIBOSYLFORMYLGLYCINAMIDINE SYNTHASE"/>
    <property type="match status" value="1"/>
</dbReference>
<name>A0AA86S207_9FABA</name>
<evidence type="ECO:0000256" key="1">
    <source>
        <dbReference type="SAM" id="MobiDB-lite"/>
    </source>
</evidence>
<dbReference type="PANTHER" id="PTHR34782">
    <property type="entry name" value="PHOSPHORIBOSYLFORMYLGLYCINAMIDINE SYNTHASE"/>
    <property type="match status" value="1"/>
</dbReference>
<protein>
    <submittedName>
        <fullName evidence="2">Uncharacterized protein</fullName>
    </submittedName>
</protein>
<feature type="compositionally biased region" description="Polar residues" evidence="1">
    <location>
        <begin position="53"/>
        <end position="64"/>
    </location>
</feature>
<dbReference type="Proteomes" id="UP001189624">
    <property type="component" value="Chromosome 3"/>
</dbReference>
<dbReference type="AlphaFoldDB" id="A0AA86S207"/>